<dbReference type="Proteomes" id="UP001595884">
    <property type="component" value="Unassembled WGS sequence"/>
</dbReference>
<dbReference type="Gene3D" id="3.40.190.10">
    <property type="entry name" value="Periplasmic binding protein-like II"/>
    <property type="match status" value="1"/>
</dbReference>
<dbReference type="PROSITE" id="PS51257">
    <property type="entry name" value="PROKAR_LIPOPROTEIN"/>
    <property type="match status" value="1"/>
</dbReference>
<sequence>MSDKPQKKATITRQLPLLALGATLLLSGCSAPAQDPGAGDDKDPVAQDSRLTTISDSGTLKVCTTGDYRPFTYLDPKSVNGQVSTSRWPRILPSRLAPNPSSFRPRGKI</sequence>
<feature type="region of interest" description="Disordered" evidence="1">
    <location>
        <begin position="89"/>
        <end position="109"/>
    </location>
</feature>
<keyword evidence="4" id="KW-1185">Reference proteome</keyword>
<reference evidence="4" key="1">
    <citation type="journal article" date="2019" name="Int. J. Syst. Evol. Microbiol.">
        <title>The Global Catalogue of Microorganisms (GCM) 10K type strain sequencing project: providing services to taxonomists for standard genome sequencing and annotation.</title>
        <authorList>
            <consortium name="The Broad Institute Genomics Platform"/>
            <consortium name="The Broad Institute Genome Sequencing Center for Infectious Disease"/>
            <person name="Wu L."/>
            <person name="Ma J."/>
        </authorList>
    </citation>
    <scope>NUCLEOTIDE SEQUENCE [LARGE SCALE GENOMIC DNA]</scope>
    <source>
        <strain evidence="4">CGMCC 1.12849</strain>
    </source>
</reference>
<name>A0ABV9MN46_9MICC</name>
<evidence type="ECO:0000313" key="3">
    <source>
        <dbReference type="EMBL" id="MFC4717427.1"/>
    </source>
</evidence>
<gene>
    <name evidence="3" type="ORF">ACFO7V_14960</name>
</gene>
<evidence type="ECO:0000256" key="1">
    <source>
        <dbReference type="SAM" id="MobiDB-lite"/>
    </source>
</evidence>
<evidence type="ECO:0000256" key="2">
    <source>
        <dbReference type="SAM" id="SignalP"/>
    </source>
</evidence>
<feature type="chain" id="PRO_5045377675" evidence="2">
    <location>
        <begin position="34"/>
        <end position="109"/>
    </location>
</feature>
<keyword evidence="2" id="KW-0732">Signal</keyword>
<feature type="signal peptide" evidence="2">
    <location>
        <begin position="1"/>
        <end position="33"/>
    </location>
</feature>
<dbReference type="EMBL" id="JBHSHE010000069">
    <property type="protein sequence ID" value="MFC4717427.1"/>
    <property type="molecule type" value="Genomic_DNA"/>
</dbReference>
<dbReference type="RefSeq" id="WP_346059859.1">
    <property type="nucleotide sequence ID" value="NZ_BAAAVQ010000066.1"/>
</dbReference>
<evidence type="ECO:0000313" key="4">
    <source>
        <dbReference type="Proteomes" id="UP001595884"/>
    </source>
</evidence>
<feature type="region of interest" description="Disordered" evidence="1">
    <location>
        <begin position="31"/>
        <end position="51"/>
    </location>
</feature>
<dbReference type="SUPFAM" id="SSF53850">
    <property type="entry name" value="Periplasmic binding protein-like II"/>
    <property type="match status" value="1"/>
</dbReference>
<accession>A0ABV9MN46</accession>
<comment type="caution">
    <text evidence="3">The sequence shown here is derived from an EMBL/GenBank/DDBJ whole genome shotgun (WGS) entry which is preliminary data.</text>
</comment>
<protein>
    <submittedName>
        <fullName evidence="3">Uncharacterized protein</fullName>
    </submittedName>
</protein>
<organism evidence="3 4">
    <name type="scientific">Glutamicibacter bergerei</name>
    <dbReference type="NCBI Taxonomy" id="256702"/>
    <lineage>
        <taxon>Bacteria</taxon>
        <taxon>Bacillati</taxon>
        <taxon>Actinomycetota</taxon>
        <taxon>Actinomycetes</taxon>
        <taxon>Micrococcales</taxon>
        <taxon>Micrococcaceae</taxon>
        <taxon>Glutamicibacter</taxon>
    </lineage>
</organism>
<proteinExistence type="predicted"/>